<keyword evidence="3" id="KW-1185">Reference proteome</keyword>
<keyword evidence="1" id="KW-0472">Membrane</keyword>
<organism evidence="2 3">
    <name type="scientific">Proteus phage phiP4-3</name>
    <dbReference type="NCBI Taxonomy" id="2065203"/>
    <lineage>
        <taxon>Viruses</taxon>
        <taxon>Duplodnaviria</taxon>
        <taxon>Heunggongvirae</taxon>
        <taxon>Uroviricota</taxon>
        <taxon>Caudoviricetes</taxon>
        <taxon>Pantevenvirales</taxon>
        <taxon>Straboviridae</taxon>
        <taxon>Bragavirus</taxon>
        <taxon>Bragavirus p43</taxon>
    </lineage>
</organism>
<accession>A0A2I6PFH1</accession>
<gene>
    <name evidence="2" type="ORF">phiP43_099</name>
</gene>
<feature type="transmembrane region" description="Helical" evidence="1">
    <location>
        <begin position="33"/>
        <end position="50"/>
    </location>
</feature>
<proteinExistence type="predicted"/>
<evidence type="ECO:0000256" key="1">
    <source>
        <dbReference type="SAM" id="Phobius"/>
    </source>
</evidence>
<dbReference type="EMBL" id="MG696114">
    <property type="protein sequence ID" value="AUM58457.1"/>
    <property type="molecule type" value="Genomic_DNA"/>
</dbReference>
<feature type="transmembrane region" description="Helical" evidence="1">
    <location>
        <begin position="5"/>
        <end position="27"/>
    </location>
</feature>
<evidence type="ECO:0000313" key="2">
    <source>
        <dbReference type="EMBL" id="AUM58457.1"/>
    </source>
</evidence>
<keyword evidence="1" id="KW-1133">Transmembrane helix</keyword>
<dbReference type="Proteomes" id="UP000240538">
    <property type="component" value="Segment"/>
</dbReference>
<sequence>MKIGFLGVLGIVFIVLKLVGVIAWSWLWVLSPLWIGFVLWFIIVGLILALQ</sequence>
<keyword evidence="1" id="KW-0812">Transmembrane</keyword>
<name>A0A2I6PFH1_9CAUD</name>
<protein>
    <submittedName>
        <fullName evidence="2">Putative membrane protein</fullName>
    </submittedName>
</protein>
<reference evidence="2 3" key="1">
    <citation type="submission" date="2017-12" db="EMBL/GenBank/DDBJ databases">
        <title>Complete genome sequence and characterization of bacteriophage phiP4-3 infecting Proteus pennea.</title>
        <authorList>
            <person name="He Y."/>
            <person name="Yang H."/>
        </authorList>
    </citation>
    <scope>NUCLEOTIDE SEQUENCE [LARGE SCALE GENOMIC DNA]</scope>
</reference>
<evidence type="ECO:0000313" key="3">
    <source>
        <dbReference type="Proteomes" id="UP000240538"/>
    </source>
</evidence>